<feature type="compositionally biased region" description="Basic and acidic residues" evidence="1">
    <location>
        <begin position="708"/>
        <end position="728"/>
    </location>
</feature>
<evidence type="ECO:0008006" key="4">
    <source>
        <dbReference type="Google" id="ProtNLM"/>
    </source>
</evidence>
<feature type="compositionally biased region" description="Acidic residues" evidence="1">
    <location>
        <begin position="150"/>
        <end position="290"/>
    </location>
</feature>
<organism evidence="3">
    <name type="scientific">Grammatophora oceanica</name>
    <dbReference type="NCBI Taxonomy" id="210454"/>
    <lineage>
        <taxon>Eukaryota</taxon>
        <taxon>Sar</taxon>
        <taxon>Stramenopiles</taxon>
        <taxon>Ochrophyta</taxon>
        <taxon>Bacillariophyta</taxon>
        <taxon>Fragilariophyceae</taxon>
        <taxon>Fragilariophycidae</taxon>
        <taxon>Rhabdonematales</taxon>
        <taxon>Grammatophoraceae</taxon>
        <taxon>Grammatophora</taxon>
    </lineage>
</organism>
<feature type="region of interest" description="Disordered" evidence="1">
    <location>
        <begin position="64"/>
        <end position="451"/>
    </location>
</feature>
<proteinExistence type="predicted"/>
<dbReference type="PANTHER" id="PTHR31270:SF1">
    <property type="entry name" value="GLUTAMINYL-PEPTIDE CYCLOTRANSFERASE"/>
    <property type="match status" value="1"/>
</dbReference>
<keyword evidence="2" id="KW-0472">Membrane</keyword>
<evidence type="ECO:0000256" key="1">
    <source>
        <dbReference type="SAM" id="MobiDB-lite"/>
    </source>
</evidence>
<dbReference type="AlphaFoldDB" id="A0A7S1UM59"/>
<dbReference type="SUPFAM" id="SSF50969">
    <property type="entry name" value="YVTN repeat-like/Quinoprotein amine dehydrogenase"/>
    <property type="match status" value="2"/>
</dbReference>
<evidence type="ECO:0000256" key="2">
    <source>
        <dbReference type="SAM" id="Phobius"/>
    </source>
</evidence>
<gene>
    <name evidence="3" type="ORF">GOCE00092_LOCUS1363</name>
</gene>
<protein>
    <recommendedName>
        <fullName evidence="4">Glutamine cyclotransferase</fullName>
    </recommendedName>
</protein>
<dbReference type="PANTHER" id="PTHR31270">
    <property type="entry name" value="GLUTAMINYL-PEPTIDE CYCLOTRANSFERASE"/>
    <property type="match status" value="1"/>
</dbReference>
<evidence type="ECO:0000313" key="3">
    <source>
        <dbReference type="EMBL" id="CAD9272456.1"/>
    </source>
</evidence>
<accession>A0A7S1UM59</accession>
<reference evidence="3" key="1">
    <citation type="submission" date="2021-01" db="EMBL/GenBank/DDBJ databases">
        <authorList>
            <person name="Corre E."/>
            <person name="Pelletier E."/>
            <person name="Niang G."/>
            <person name="Scheremetjew M."/>
            <person name="Finn R."/>
            <person name="Kale V."/>
            <person name="Holt S."/>
            <person name="Cochrane G."/>
            <person name="Meng A."/>
            <person name="Brown T."/>
            <person name="Cohen L."/>
        </authorList>
    </citation>
    <scope>NUCLEOTIDE SEQUENCE</scope>
    <source>
        <strain evidence="3">CCMP 410</strain>
    </source>
</reference>
<dbReference type="InterPro" id="IPR011044">
    <property type="entry name" value="Quino_amine_DH_bsu"/>
</dbReference>
<feature type="compositionally biased region" description="Basic and acidic residues" evidence="1">
    <location>
        <begin position="97"/>
        <end position="107"/>
    </location>
</feature>
<sequence>MMHGDLEFGDEGIAEEVENLAVVAAKGRRRRCCCYIFLLVALIAAPAVAWFYTDIKEIALSLGGGEEEKGGNDVLPPSETIEDEPPLPENPFQLDDDSAKDSGRNWDDDQIVPPEDDDGEIDPEADDEIDVYIDDDVVDDDEFGANAGDDATDDETEGQDDDDDDDDDTGDDVTVEEGDDSTPDDDATGTDTPPDDDTTEGQDDDGTGDDDATGDDDSTGGEGDDSTPEEEPDTDTPPDDDTTENQDDDDGTDDDAASEGDDNTPEEEPGTDTPPEEAGEETETPDDGEEQPATGEAETPTDGSEQDGEENLPDEETPDEEGESEAPDEDGDAGDETPPEEEETPAEEEEDETPADDTPSDKAPADDEAPVDPTDEEEEAPDDSEGEPDGEESETPGEPDAADDTPDDGEETPDSDEPPTEDGEEPPPGPPVPEEQLPAQEPQVEDGGEHESWLKSVVSKDDGVKFEVIREIPHDEEAFTQGLTYNDGILYESTGLNGQSSVRILDQETGDIKKKIKMEHRFFGEGMTFYKDKLVQITWKLHTGFVYDTANLDEPPTQFTFDSVNGEGWGITYDDIRDEFIVSDGSPFLLIWKPDCIVADGHCEIERKIKVERIDGSRGGNLNELEFWRGRVLSNVWFENVLLVINPETGKTEKEYAFDIKDIFPNKNPKANVFNGISITGNPDTLYVTGKKWNRMFEVRLLEGKTPDEAAAEAAEKERAEEEAKKAAELATQSPEEIQESLEHEWVTTPVSKEHGIMYEIVNQYPHDSDAFTQGLTYNDETLYESTGLNGKSSVRVVDLISGEVERITKMDKEYFGEGMAYINDKLVQITWKKGKGFIYNPNDLAEEPKEFTYNTTNGEGWGITYDPEENEIYVSDGSEYICVWDGDCFETGHCRMIRTVPTYRIGGQPGVKINEIEFWRGRILANIWYEDVIAVINPTYGSFEKEYEMKHLWPKAERKKEGADVLNGISVTNDPNTLLVTGKLWNRMFEIKLLHNVDDAGDANEGEDSGRI</sequence>
<keyword evidence="2" id="KW-1133">Transmembrane helix</keyword>
<feature type="transmembrane region" description="Helical" evidence="2">
    <location>
        <begin position="32"/>
        <end position="52"/>
    </location>
</feature>
<feature type="compositionally biased region" description="Acidic residues" evidence="1">
    <location>
        <begin position="108"/>
        <end position="143"/>
    </location>
</feature>
<dbReference type="Pfam" id="PF05096">
    <property type="entry name" value="Glu_cyclase_2"/>
    <property type="match status" value="2"/>
</dbReference>
<feature type="region of interest" description="Disordered" evidence="1">
    <location>
        <begin position="708"/>
        <end position="741"/>
    </location>
</feature>
<name>A0A7S1UM59_9STRA</name>
<dbReference type="GO" id="GO:0016603">
    <property type="term" value="F:glutaminyl-peptide cyclotransferase activity"/>
    <property type="evidence" value="ECO:0007669"/>
    <property type="project" value="InterPro"/>
</dbReference>
<dbReference type="InterPro" id="IPR007788">
    <property type="entry name" value="QCT"/>
</dbReference>
<dbReference type="EMBL" id="HBGK01002507">
    <property type="protein sequence ID" value="CAD9272456.1"/>
    <property type="molecule type" value="Transcribed_RNA"/>
</dbReference>
<feature type="compositionally biased region" description="Acidic residues" evidence="1">
    <location>
        <begin position="304"/>
        <end position="355"/>
    </location>
</feature>
<keyword evidence="2" id="KW-0812">Transmembrane</keyword>
<feature type="compositionally biased region" description="Acidic residues" evidence="1">
    <location>
        <begin position="366"/>
        <end position="425"/>
    </location>
</feature>